<dbReference type="EMBL" id="JH921446">
    <property type="protein sequence ID" value="EKD14357.1"/>
    <property type="molecule type" value="Genomic_DNA"/>
</dbReference>
<dbReference type="InParanoid" id="K1WPQ5"/>
<feature type="region of interest" description="Disordered" evidence="1">
    <location>
        <begin position="19"/>
        <end position="54"/>
    </location>
</feature>
<evidence type="ECO:0000256" key="1">
    <source>
        <dbReference type="SAM" id="MobiDB-lite"/>
    </source>
</evidence>
<evidence type="ECO:0000313" key="2">
    <source>
        <dbReference type="EMBL" id="EKD14357.1"/>
    </source>
</evidence>
<dbReference type="Proteomes" id="UP000006753">
    <property type="component" value="Unassembled WGS sequence"/>
</dbReference>
<feature type="region of interest" description="Disordered" evidence="1">
    <location>
        <begin position="298"/>
        <end position="347"/>
    </location>
</feature>
<organism evidence="2 3">
    <name type="scientific">Marssonina brunnea f. sp. multigermtubi (strain MB_m1)</name>
    <name type="common">Marssonina leaf spot fungus</name>
    <dbReference type="NCBI Taxonomy" id="1072389"/>
    <lineage>
        <taxon>Eukaryota</taxon>
        <taxon>Fungi</taxon>
        <taxon>Dikarya</taxon>
        <taxon>Ascomycota</taxon>
        <taxon>Pezizomycotina</taxon>
        <taxon>Leotiomycetes</taxon>
        <taxon>Helotiales</taxon>
        <taxon>Drepanopezizaceae</taxon>
        <taxon>Drepanopeziza</taxon>
    </lineage>
</organism>
<dbReference type="HOGENOM" id="CLU_799451_0_0_1"/>
<dbReference type="AlphaFoldDB" id="K1WPQ5"/>
<proteinExistence type="predicted"/>
<feature type="compositionally biased region" description="Low complexity" evidence="1">
    <location>
        <begin position="19"/>
        <end position="51"/>
    </location>
</feature>
<accession>K1WPQ5</accession>
<dbReference type="KEGG" id="mbe:MBM_07587"/>
<keyword evidence="3" id="KW-1185">Reference proteome</keyword>
<feature type="compositionally biased region" description="Basic and acidic residues" evidence="1">
    <location>
        <begin position="187"/>
        <end position="197"/>
    </location>
</feature>
<feature type="region of interest" description="Disordered" evidence="1">
    <location>
        <begin position="177"/>
        <end position="200"/>
    </location>
</feature>
<reference evidence="2 3" key="1">
    <citation type="journal article" date="2012" name="BMC Genomics">
        <title>Sequencing the genome of Marssonina brunnea reveals fungus-poplar co-evolution.</title>
        <authorList>
            <person name="Zhu S."/>
            <person name="Cao Y.-Z."/>
            <person name="Jiang C."/>
            <person name="Tan B.-Y."/>
            <person name="Wang Z."/>
            <person name="Feng S."/>
            <person name="Zhang L."/>
            <person name="Su X.-H."/>
            <person name="Brejova B."/>
            <person name="Vinar T."/>
            <person name="Xu M."/>
            <person name="Wang M.-X."/>
            <person name="Zhang S.-G."/>
            <person name="Huang M.-R."/>
            <person name="Wu R."/>
            <person name="Zhou Y."/>
        </authorList>
    </citation>
    <scope>NUCLEOTIDE SEQUENCE [LARGE SCALE GENOMIC DNA]</scope>
    <source>
        <strain evidence="2 3">MB_m1</strain>
    </source>
</reference>
<feature type="compositionally biased region" description="Low complexity" evidence="1">
    <location>
        <begin position="305"/>
        <end position="319"/>
    </location>
</feature>
<evidence type="ECO:0000313" key="3">
    <source>
        <dbReference type="Proteomes" id="UP000006753"/>
    </source>
</evidence>
<gene>
    <name evidence="2" type="ORF">MBM_07587</name>
</gene>
<dbReference type="OrthoDB" id="5427699at2759"/>
<name>K1WPQ5_MARBU</name>
<sequence>MPPPSTPAFLHNFYNFDNSNNNSSSSSSSSITSSSSSSISRNISRSSSISSVMSNDEERASLLARIAALEARMNQMESRTTIIITHAPHGAPSIVIHPSNAASISISSSASTIRIPPELSSSEFGIPSPASAHQPERMNDSPAEGVPLIQQQLEKFIIVVAGLVAHMLAPHFNAAGTGINNQTRSQLAREENERDTMEEATQAENRRLTMHAGHTPNHSISKFHLSKGYADSGSVTPTQEHHDENKRMLAPPAHGEEEQHSEDDHGDSELSHPLGLTNDAAADHEFLAELDEKLRLAKTIADAGPSNEPESSPSPLSSPWDIEDDGDEPHKLRLKPSCNFGKPLGEI</sequence>
<dbReference type="GeneID" id="18763522"/>
<feature type="region of interest" description="Disordered" evidence="1">
    <location>
        <begin position="253"/>
        <end position="275"/>
    </location>
</feature>
<protein>
    <submittedName>
        <fullName evidence="2">Uncharacterized protein</fullName>
    </submittedName>
</protein>